<evidence type="ECO:0000256" key="1">
    <source>
        <dbReference type="SAM" id="MobiDB-lite"/>
    </source>
</evidence>
<dbReference type="Proteomes" id="UP001499987">
    <property type="component" value="Unassembled WGS sequence"/>
</dbReference>
<reference evidence="2 3" key="1">
    <citation type="journal article" date="2019" name="Int. J. Syst. Evol. Microbiol.">
        <title>The Global Catalogue of Microorganisms (GCM) 10K type strain sequencing project: providing services to taxonomists for standard genome sequencing and annotation.</title>
        <authorList>
            <consortium name="The Broad Institute Genomics Platform"/>
            <consortium name="The Broad Institute Genome Sequencing Center for Infectious Disease"/>
            <person name="Wu L."/>
            <person name="Ma J."/>
        </authorList>
    </citation>
    <scope>NUCLEOTIDE SEQUENCE [LARGE SCALE GENOMIC DNA]</scope>
    <source>
        <strain evidence="2 3">JCM 13002</strain>
    </source>
</reference>
<proteinExistence type="predicted"/>
<feature type="region of interest" description="Disordered" evidence="1">
    <location>
        <begin position="41"/>
        <end position="65"/>
    </location>
</feature>
<gene>
    <name evidence="2" type="ORF">GCM10009663_08220</name>
</gene>
<name>A0ABN1TAS5_9ACTN</name>
<dbReference type="EMBL" id="BAAALD010000005">
    <property type="protein sequence ID" value="GAA1071367.1"/>
    <property type="molecule type" value="Genomic_DNA"/>
</dbReference>
<accession>A0ABN1TAS5</accession>
<organism evidence="2 3">
    <name type="scientific">Kitasatospora arboriphila</name>
    <dbReference type="NCBI Taxonomy" id="258052"/>
    <lineage>
        <taxon>Bacteria</taxon>
        <taxon>Bacillati</taxon>
        <taxon>Actinomycetota</taxon>
        <taxon>Actinomycetes</taxon>
        <taxon>Kitasatosporales</taxon>
        <taxon>Streptomycetaceae</taxon>
        <taxon>Kitasatospora</taxon>
    </lineage>
</organism>
<keyword evidence="3" id="KW-1185">Reference proteome</keyword>
<sequence length="65" mass="6466">MPSGMPAWCAMRASCPPPITPTTGNFALPAKVTLPRISGPVGAGAPVVHRETGGRPGADGARGSE</sequence>
<evidence type="ECO:0000313" key="2">
    <source>
        <dbReference type="EMBL" id="GAA1071367.1"/>
    </source>
</evidence>
<protein>
    <submittedName>
        <fullName evidence="2">Uncharacterized protein</fullName>
    </submittedName>
</protein>
<evidence type="ECO:0000313" key="3">
    <source>
        <dbReference type="Proteomes" id="UP001499987"/>
    </source>
</evidence>
<comment type="caution">
    <text evidence="2">The sequence shown here is derived from an EMBL/GenBank/DDBJ whole genome shotgun (WGS) entry which is preliminary data.</text>
</comment>